<evidence type="ECO:0000313" key="3">
    <source>
        <dbReference type="EMBL" id="OBR92243.1"/>
    </source>
</evidence>
<dbReference type="PATRIC" id="fig|1353534.3.peg.2570"/>
<evidence type="ECO:0000259" key="2">
    <source>
        <dbReference type="Pfam" id="PF00542"/>
    </source>
</evidence>
<protein>
    <submittedName>
        <fullName evidence="3">50S ribosomal protein L7/L12</fullName>
    </submittedName>
</protein>
<sequence>MDYKIVLMLAAAGFLIWIVADISQIRSDNMRMNATLNRIARKIGAFDTLKDELKKLILENERIKAIKLYRESTGCGLVEAKEYIDSLKQELNKEQDKYE</sequence>
<evidence type="ECO:0000256" key="1">
    <source>
        <dbReference type="SAM" id="Coils"/>
    </source>
</evidence>
<keyword evidence="3" id="KW-0689">Ribosomal protein</keyword>
<dbReference type="InterPro" id="IPR014719">
    <property type="entry name" value="Ribosomal_bL12_C/ClpS-like"/>
</dbReference>
<keyword evidence="3" id="KW-0687">Ribonucleoprotein</keyword>
<dbReference type="GO" id="GO:0003735">
    <property type="term" value="F:structural constituent of ribosome"/>
    <property type="evidence" value="ECO:0007669"/>
    <property type="project" value="InterPro"/>
</dbReference>
<dbReference type="EMBL" id="LROS01000027">
    <property type="protein sequence ID" value="OBR92243.1"/>
    <property type="molecule type" value="Genomic_DNA"/>
</dbReference>
<keyword evidence="4" id="KW-1185">Reference proteome</keyword>
<comment type="caution">
    <text evidence="3">The sequence shown here is derived from an EMBL/GenBank/DDBJ whole genome shotgun (WGS) entry which is preliminary data.</text>
</comment>
<accession>A0A1A6AQD0</accession>
<dbReference type="GO" id="GO:0006412">
    <property type="term" value="P:translation"/>
    <property type="evidence" value="ECO:0007669"/>
    <property type="project" value="InterPro"/>
</dbReference>
<feature type="domain" description="Large ribosomal subunit protein bL12 C-terminal" evidence="2">
    <location>
        <begin position="59"/>
        <end position="97"/>
    </location>
</feature>
<dbReference type="SUPFAM" id="SSF54736">
    <property type="entry name" value="ClpS-like"/>
    <property type="match status" value="1"/>
</dbReference>
<feature type="coiled-coil region" evidence="1">
    <location>
        <begin position="46"/>
        <end position="97"/>
    </location>
</feature>
<name>A0A1A6AQD0_9CLOT</name>
<gene>
    <name evidence="3" type="primary">rplL_2</name>
    <name evidence="3" type="ORF">CLRAG_25300</name>
</gene>
<dbReference type="GO" id="GO:0005840">
    <property type="term" value="C:ribosome"/>
    <property type="evidence" value="ECO:0007669"/>
    <property type="project" value="UniProtKB-KW"/>
</dbReference>
<dbReference type="Pfam" id="PF00542">
    <property type="entry name" value="Ribosomal_L12"/>
    <property type="match status" value="1"/>
</dbReference>
<keyword evidence="1" id="KW-0175">Coiled coil</keyword>
<dbReference type="InterPro" id="IPR013823">
    <property type="entry name" value="Ribosomal_bL12_C"/>
</dbReference>
<organism evidence="3 4">
    <name type="scientific">Clostridium ragsdalei P11</name>
    <dbReference type="NCBI Taxonomy" id="1353534"/>
    <lineage>
        <taxon>Bacteria</taxon>
        <taxon>Bacillati</taxon>
        <taxon>Bacillota</taxon>
        <taxon>Clostridia</taxon>
        <taxon>Eubacteriales</taxon>
        <taxon>Clostridiaceae</taxon>
        <taxon>Clostridium</taxon>
    </lineage>
</organism>
<dbReference type="RefSeq" id="WP_065078738.1">
    <property type="nucleotide sequence ID" value="NZ_LROS01000027.1"/>
</dbReference>
<evidence type="ECO:0000313" key="4">
    <source>
        <dbReference type="Proteomes" id="UP000093954"/>
    </source>
</evidence>
<dbReference type="AlphaFoldDB" id="A0A1A6AQD0"/>
<dbReference type="Proteomes" id="UP000093954">
    <property type="component" value="Unassembled WGS sequence"/>
</dbReference>
<dbReference type="Gene3D" id="3.30.1390.10">
    <property type="match status" value="1"/>
</dbReference>
<proteinExistence type="predicted"/>
<reference evidence="3 4" key="1">
    <citation type="journal article" date="2012" name="Front. Microbiol.">
        <title>Draft Genome Sequence of the Virulent Strain 01-B526 of the Fish Pathogen Aeromonas salmonicida.</title>
        <authorList>
            <person name="Charette S.J."/>
            <person name="Brochu F."/>
            <person name="Boyle B."/>
            <person name="Filion G."/>
            <person name="Tanaka K.H."/>
            <person name="Derome N."/>
        </authorList>
    </citation>
    <scope>NUCLEOTIDE SEQUENCE [LARGE SCALE GENOMIC DNA]</scope>
    <source>
        <strain evidence="3 4">P11</strain>
    </source>
</reference>